<dbReference type="CDD" id="cd04673">
    <property type="entry name" value="NUDIX_ADPRase"/>
    <property type="match status" value="1"/>
</dbReference>
<dbReference type="PRINTS" id="PR00502">
    <property type="entry name" value="NUDIXFAMILY"/>
</dbReference>
<dbReference type="InterPro" id="IPR000086">
    <property type="entry name" value="NUDIX_hydrolase_dom"/>
</dbReference>
<evidence type="ECO:0000313" key="6">
    <source>
        <dbReference type="Proteomes" id="UP001230207"/>
    </source>
</evidence>
<name>A0ABU0BP30_9HYPH</name>
<reference evidence="5 6" key="1">
    <citation type="submission" date="2023-07" db="EMBL/GenBank/DDBJ databases">
        <title>Genomic Encyclopedia of Type Strains, Phase IV (KMG-IV): sequencing the most valuable type-strain genomes for metagenomic binning, comparative biology and taxonomic classification.</title>
        <authorList>
            <person name="Goeker M."/>
        </authorList>
    </citation>
    <scope>NUCLEOTIDE SEQUENCE [LARGE SCALE GENOMIC DNA]</scope>
    <source>
        <strain evidence="5 6">DSM 1112</strain>
    </source>
</reference>
<proteinExistence type="inferred from homology"/>
<comment type="cofactor">
    <cofactor evidence="1">
        <name>Mg(2+)</name>
        <dbReference type="ChEBI" id="CHEBI:18420"/>
    </cofactor>
</comment>
<dbReference type="InterPro" id="IPR020476">
    <property type="entry name" value="Nudix_hydrolase"/>
</dbReference>
<evidence type="ECO:0000259" key="4">
    <source>
        <dbReference type="PROSITE" id="PS51462"/>
    </source>
</evidence>
<dbReference type="InterPro" id="IPR015797">
    <property type="entry name" value="NUDIX_hydrolase-like_dom_sf"/>
</dbReference>
<comment type="caution">
    <text evidence="5">The sequence shown here is derived from an EMBL/GenBank/DDBJ whole genome shotgun (WGS) entry which is preliminary data.</text>
</comment>
<protein>
    <submittedName>
        <fullName evidence="5">Mutator protein MutT</fullName>
    </submittedName>
</protein>
<evidence type="ECO:0000256" key="3">
    <source>
        <dbReference type="RuleBase" id="RU003476"/>
    </source>
</evidence>
<keyword evidence="2 3" id="KW-0378">Hydrolase</keyword>
<dbReference type="SUPFAM" id="SSF55811">
    <property type="entry name" value="Nudix"/>
    <property type="match status" value="1"/>
</dbReference>
<dbReference type="RefSeq" id="WP_307228844.1">
    <property type="nucleotide sequence ID" value="NZ_JAUSVF010000001.1"/>
</dbReference>
<dbReference type="PROSITE" id="PS51462">
    <property type="entry name" value="NUDIX"/>
    <property type="match status" value="1"/>
</dbReference>
<feature type="domain" description="Nudix hydrolase" evidence="4">
    <location>
        <begin position="1"/>
        <end position="132"/>
    </location>
</feature>
<dbReference type="PANTHER" id="PTHR43736">
    <property type="entry name" value="ADP-RIBOSE PYROPHOSPHATASE"/>
    <property type="match status" value="1"/>
</dbReference>
<dbReference type="Gene3D" id="3.90.79.10">
    <property type="entry name" value="Nucleoside Triphosphate Pyrophosphohydrolase"/>
    <property type="match status" value="1"/>
</dbReference>
<comment type="similarity">
    <text evidence="3">Belongs to the Nudix hydrolase family.</text>
</comment>
<dbReference type="PROSITE" id="PS00893">
    <property type="entry name" value="NUDIX_BOX"/>
    <property type="match status" value="1"/>
</dbReference>
<keyword evidence="6" id="KW-1185">Reference proteome</keyword>
<organism evidence="5 6">
    <name type="scientific">Pararhizobium capsulatum DSM 1112</name>
    <dbReference type="NCBI Taxonomy" id="1121113"/>
    <lineage>
        <taxon>Bacteria</taxon>
        <taxon>Pseudomonadati</taxon>
        <taxon>Pseudomonadota</taxon>
        <taxon>Alphaproteobacteria</taxon>
        <taxon>Hyphomicrobiales</taxon>
        <taxon>Rhizobiaceae</taxon>
        <taxon>Rhizobium/Agrobacterium group</taxon>
        <taxon>Pararhizobium</taxon>
    </lineage>
</organism>
<gene>
    <name evidence="5" type="ORF">QO002_001865</name>
</gene>
<dbReference type="Pfam" id="PF00293">
    <property type="entry name" value="NUDIX"/>
    <property type="match status" value="1"/>
</dbReference>
<evidence type="ECO:0000256" key="1">
    <source>
        <dbReference type="ARBA" id="ARBA00001946"/>
    </source>
</evidence>
<dbReference type="InterPro" id="IPR020084">
    <property type="entry name" value="NUDIX_hydrolase_CS"/>
</dbReference>
<accession>A0ABU0BP30</accession>
<dbReference type="PANTHER" id="PTHR43736:SF1">
    <property type="entry name" value="DIHYDRONEOPTERIN TRIPHOSPHATE DIPHOSPHATASE"/>
    <property type="match status" value="1"/>
</dbReference>
<dbReference type="Proteomes" id="UP001230207">
    <property type="component" value="Unassembled WGS sequence"/>
</dbReference>
<evidence type="ECO:0000256" key="2">
    <source>
        <dbReference type="ARBA" id="ARBA00022801"/>
    </source>
</evidence>
<sequence>MLQLASSAILERDGRYLLVRRANPPSADMYAFPGGRAEPGETPAETALREFQEETGIEARNATLFATYDLPPREADRPDTRHFFLSVFRVEADSQTIAVAGDDALSLGWFTAAEITALPAPDSVRDCIEKLERAATR</sequence>
<evidence type="ECO:0000313" key="5">
    <source>
        <dbReference type="EMBL" id="MDQ0319727.1"/>
    </source>
</evidence>
<dbReference type="EMBL" id="JAUSVF010000001">
    <property type="protein sequence ID" value="MDQ0319727.1"/>
    <property type="molecule type" value="Genomic_DNA"/>
</dbReference>